<dbReference type="AlphaFoldDB" id="A0A382QDM6"/>
<reference evidence="1" key="1">
    <citation type="submission" date="2018-05" db="EMBL/GenBank/DDBJ databases">
        <authorList>
            <person name="Lanie J.A."/>
            <person name="Ng W.-L."/>
            <person name="Kazmierczak K.M."/>
            <person name="Andrzejewski T.M."/>
            <person name="Davidsen T.M."/>
            <person name="Wayne K.J."/>
            <person name="Tettelin H."/>
            <person name="Glass J.I."/>
            <person name="Rusch D."/>
            <person name="Podicherti R."/>
            <person name="Tsui H.-C.T."/>
            <person name="Winkler M.E."/>
        </authorList>
    </citation>
    <scope>NUCLEOTIDE SEQUENCE</scope>
</reference>
<feature type="non-terminal residue" evidence="1">
    <location>
        <position position="1"/>
    </location>
</feature>
<sequence length="22" mass="2261">IGNSTFHSDGTTCVTIGDSVFC</sequence>
<protein>
    <submittedName>
        <fullName evidence="1">Uncharacterized protein</fullName>
    </submittedName>
</protein>
<dbReference type="EMBL" id="UINC01113793">
    <property type="protein sequence ID" value="SVC83643.1"/>
    <property type="molecule type" value="Genomic_DNA"/>
</dbReference>
<gene>
    <name evidence="1" type="ORF">METZ01_LOCUS336497</name>
</gene>
<accession>A0A382QDM6</accession>
<proteinExistence type="predicted"/>
<organism evidence="1">
    <name type="scientific">marine metagenome</name>
    <dbReference type="NCBI Taxonomy" id="408172"/>
    <lineage>
        <taxon>unclassified sequences</taxon>
        <taxon>metagenomes</taxon>
        <taxon>ecological metagenomes</taxon>
    </lineage>
</organism>
<evidence type="ECO:0000313" key="1">
    <source>
        <dbReference type="EMBL" id="SVC83643.1"/>
    </source>
</evidence>
<name>A0A382QDM6_9ZZZZ</name>